<reference evidence="1" key="1">
    <citation type="submission" date="2022-03" db="EMBL/GenBank/DDBJ databases">
        <authorList>
            <person name="Sayadi A."/>
        </authorList>
    </citation>
    <scope>NUCLEOTIDE SEQUENCE</scope>
</reference>
<sequence length="66" mass="8008">MYSYAYSTTISLKLKRVLQLDQLNESKKVKYMRKNVITFQYINSQVYIQLKPSQFCLFIHEYLCNM</sequence>
<dbReference type="AlphaFoldDB" id="A0A9P0KCY9"/>
<comment type="caution">
    <text evidence="1">The sequence shown here is derived from an EMBL/GenBank/DDBJ whole genome shotgun (WGS) entry which is preliminary data.</text>
</comment>
<dbReference type="EMBL" id="CAKOFQ010006772">
    <property type="protein sequence ID" value="CAH1970197.1"/>
    <property type="molecule type" value="Genomic_DNA"/>
</dbReference>
<protein>
    <submittedName>
        <fullName evidence="1">Uncharacterized protein</fullName>
    </submittedName>
</protein>
<proteinExistence type="predicted"/>
<evidence type="ECO:0000313" key="1">
    <source>
        <dbReference type="EMBL" id="CAH1970197.1"/>
    </source>
</evidence>
<dbReference type="Proteomes" id="UP001152888">
    <property type="component" value="Unassembled WGS sequence"/>
</dbReference>
<keyword evidence="2" id="KW-1185">Reference proteome</keyword>
<gene>
    <name evidence="1" type="ORF">ACAOBT_LOCUS8805</name>
</gene>
<evidence type="ECO:0000313" key="2">
    <source>
        <dbReference type="Proteomes" id="UP001152888"/>
    </source>
</evidence>
<accession>A0A9P0KCY9</accession>
<organism evidence="1 2">
    <name type="scientific">Acanthoscelides obtectus</name>
    <name type="common">Bean weevil</name>
    <name type="synonym">Bruchus obtectus</name>
    <dbReference type="NCBI Taxonomy" id="200917"/>
    <lineage>
        <taxon>Eukaryota</taxon>
        <taxon>Metazoa</taxon>
        <taxon>Ecdysozoa</taxon>
        <taxon>Arthropoda</taxon>
        <taxon>Hexapoda</taxon>
        <taxon>Insecta</taxon>
        <taxon>Pterygota</taxon>
        <taxon>Neoptera</taxon>
        <taxon>Endopterygota</taxon>
        <taxon>Coleoptera</taxon>
        <taxon>Polyphaga</taxon>
        <taxon>Cucujiformia</taxon>
        <taxon>Chrysomeloidea</taxon>
        <taxon>Chrysomelidae</taxon>
        <taxon>Bruchinae</taxon>
        <taxon>Bruchini</taxon>
        <taxon>Acanthoscelides</taxon>
    </lineage>
</organism>
<name>A0A9P0KCY9_ACAOB</name>